<reference evidence="1 2" key="1">
    <citation type="journal article" date="2019" name="Nat. Plants">
        <title>Genome sequencing of Musa balbisiana reveals subgenome evolution and function divergence in polyploid bananas.</title>
        <authorList>
            <person name="Yao X."/>
        </authorList>
    </citation>
    <scope>NUCLEOTIDE SEQUENCE [LARGE SCALE GENOMIC DNA]</scope>
    <source>
        <strain evidence="2">cv. DH-PKW</strain>
        <tissue evidence="1">Leaves</tissue>
    </source>
</reference>
<dbReference type="AlphaFoldDB" id="A0A4S8JXS8"/>
<keyword evidence="2" id="KW-1185">Reference proteome</keyword>
<gene>
    <name evidence="1" type="ORF">C4D60_Mb05t21300</name>
</gene>
<proteinExistence type="predicted"/>
<sequence>MMCTCMRLKGQSLVESLELACPLQTLSINLLFFFLPRLRGLKTTTGIELSRNRKRFVEDEIGEDVKRKKLCKLHSHFCIHQMEEIKDISNGRLIVLSILF</sequence>
<accession>A0A4S8JXS8</accession>
<name>A0A4S8JXS8_MUSBA</name>
<protein>
    <submittedName>
        <fullName evidence="1">Uncharacterized protein</fullName>
    </submittedName>
</protein>
<evidence type="ECO:0000313" key="2">
    <source>
        <dbReference type="Proteomes" id="UP000317650"/>
    </source>
</evidence>
<organism evidence="1 2">
    <name type="scientific">Musa balbisiana</name>
    <name type="common">Banana</name>
    <dbReference type="NCBI Taxonomy" id="52838"/>
    <lineage>
        <taxon>Eukaryota</taxon>
        <taxon>Viridiplantae</taxon>
        <taxon>Streptophyta</taxon>
        <taxon>Embryophyta</taxon>
        <taxon>Tracheophyta</taxon>
        <taxon>Spermatophyta</taxon>
        <taxon>Magnoliopsida</taxon>
        <taxon>Liliopsida</taxon>
        <taxon>Zingiberales</taxon>
        <taxon>Musaceae</taxon>
        <taxon>Musa</taxon>
    </lineage>
</organism>
<dbReference type="Proteomes" id="UP000317650">
    <property type="component" value="Chromosome 5"/>
</dbReference>
<evidence type="ECO:0000313" key="1">
    <source>
        <dbReference type="EMBL" id="THU67120.1"/>
    </source>
</evidence>
<dbReference type="EMBL" id="PYDT01000003">
    <property type="protein sequence ID" value="THU67120.1"/>
    <property type="molecule type" value="Genomic_DNA"/>
</dbReference>
<comment type="caution">
    <text evidence="1">The sequence shown here is derived from an EMBL/GenBank/DDBJ whole genome shotgun (WGS) entry which is preliminary data.</text>
</comment>